<dbReference type="InterPro" id="IPR007024">
    <property type="entry name" value="BLUF_domain"/>
</dbReference>
<dbReference type="GO" id="GO:0009882">
    <property type="term" value="F:blue light photoreceptor activity"/>
    <property type="evidence" value="ECO:0007669"/>
    <property type="project" value="InterPro"/>
</dbReference>
<proteinExistence type="predicted"/>
<organism evidence="2 3">
    <name type="scientific">Hymenobacter wooponensis</name>
    <dbReference type="NCBI Taxonomy" id="1525360"/>
    <lineage>
        <taxon>Bacteria</taxon>
        <taxon>Pseudomonadati</taxon>
        <taxon>Bacteroidota</taxon>
        <taxon>Cytophagia</taxon>
        <taxon>Cytophagales</taxon>
        <taxon>Hymenobacteraceae</taxon>
        <taxon>Hymenobacter</taxon>
    </lineage>
</organism>
<evidence type="ECO:0000259" key="1">
    <source>
        <dbReference type="PROSITE" id="PS50925"/>
    </source>
</evidence>
<dbReference type="AlphaFoldDB" id="A0A4Z0MR20"/>
<dbReference type="Pfam" id="PF04940">
    <property type="entry name" value="BLUF"/>
    <property type="match status" value="1"/>
</dbReference>
<dbReference type="InterPro" id="IPR036046">
    <property type="entry name" value="Acylphosphatase-like_dom_sf"/>
</dbReference>
<dbReference type="OrthoDB" id="1122028at2"/>
<gene>
    <name evidence="2" type="ORF">EU557_00545</name>
</gene>
<protein>
    <submittedName>
        <fullName evidence="2">BLUF domain-containing protein</fullName>
    </submittedName>
</protein>
<comment type="caution">
    <text evidence="2">The sequence shown here is derived from an EMBL/GenBank/DDBJ whole genome shotgun (WGS) entry which is preliminary data.</text>
</comment>
<dbReference type="SMART" id="SM01034">
    <property type="entry name" value="BLUF"/>
    <property type="match status" value="1"/>
</dbReference>
<reference evidence="2 3" key="1">
    <citation type="submission" date="2019-04" db="EMBL/GenBank/DDBJ databases">
        <authorList>
            <person name="Feng G."/>
            <person name="Zhang J."/>
            <person name="Zhu H."/>
        </authorList>
    </citation>
    <scope>NUCLEOTIDE SEQUENCE [LARGE SCALE GENOMIC DNA]</scope>
    <source>
        <strain evidence="2 3">JCM 19491</strain>
    </source>
</reference>
<evidence type="ECO:0000313" key="2">
    <source>
        <dbReference type="EMBL" id="TGD82312.1"/>
    </source>
</evidence>
<dbReference type="PROSITE" id="PS50925">
    <property type="entry name" value="BLUF"/>
    <property type="match status" value="1"/>
</dbReference>
<dbReference type="RefSeq" id="WP_135528475.1">
    <property type="nucleotide sequence ID" value="NZ_SRKZ01000001.1"/>
</dbReference>
<dbReference type="Proteomes" id="UP000298284">
    <property type="component" value="Unassembled WGS sequence"/>
</dbReference>
<dbReference type="GO" id="GO:0071949">
    <property type="term" value="F:FAD binding"/>
    <property type="evidence" value="ECO:0007669"/>
    <property type="project" value="InterPro"/>
</dbReference>
<dbReference type="EMBL" id="SRKZ01000001">
    <property type="protein sequence ID" value="TGD82312.1"/>
    <property type="molecule type" value="Genomic_DNA"/>
</dbReference>
<evidence type="ECO:0000313" key="3">
    <source>
        <dbReference type="Proteomes" id="UP000298284"/>
    </source>
</evidence>
<accession>A0A4Z0MR20</accession>
<name>A0A4Z0MR20_9BACT</name>
<keyword evidence="3" id="KW-1185">Reference proteome</keyword>
<sequence>MASSTLHHLVYQSIATTPLDDKALETILVQSRAWNETHNLTGILLYCEGELMQVLEGEKEEVHYIFDRIRQDQRHFRVVKLSDGPIQERNFSQWSMGFKAVNPAAFAHLKGYTNPQGDTYLSTYSENENTSLHSVLSAFVIEDEIRF</sequence>
<dbReference type="SUPFAM" id="SSF54975">
    <property type="entry name" value="Acylphosphatase/BLUF domain-like"/>
    <property type="match status" value="1"/>
</dbReference>
<dbReference type="Gene3D" id="3.30.70.100">
    <property type="match status" value="1"/>
</dbReference>
<feature type="domain" description="BLUF" evidence="1">
    <location>
        <begin position="6"/>
        <end position="97"/>
    </location>
</feature>